<proteinExistence type="predicted"/>
<dbReference type="Proteomes" id="UP000257109">
    <property type="component" value="Unassembled WGS sequence"/>
</dbReference>
<sequence>MVSERGIKIDSDKVRAIQEMPASSMQKEVRGFLGRLNYIARFISQLTTTCYPIFKLLRKSQKTEWNEECQEAFEKIKQYFERASNPRTPSTRKAPHNESMGCVLAQHDDFGRKEQAIYYLSKKFIDYEIRYSPLERMCCALTWAA</sequence>
<dbReference type="PANTHER" id="PTHR33064:SF29">
    <property type="entry name" value="PEPTIDASE A2 DOMAIN-CONTAINING PROTEIN-RELATED"/>
    <property type="match status" value="1"/>
</dbReference>
<feature type="non-terminal residue" evidence="2">
    <location>
        <position position="1"/>
    </location>
</feature>
<evidence type="ECO:0000313" key="3">
    <source>
        <dbReference type="Proteomes" id="UP000257109"/>
    </source>
</evidence>
<protein>
    <submittedName>
        <fullName evidence="2">Retrovirus-related Pol polyprotein</fullName>
    </submittedName>
</protein>
<accession>A0A371HA07</accession>
<dbReference type="Gene3D" id="3.30.70.270">
    <property type="match status" value="1"/>
</dbReference>
<evidence type="ECO:0000313" key="2">
    <source>
        <dbReference type="EMBL" id="RDX99621.1"/>
    </source>
</evidence>
<dbReference type="InterPro" id="IPR051320">
    <property type="entry name" value="Viral_Replic_Matur_Polypro"/>
</dbReference>
<organism evidence="2 3">
    <name type="scientific">Mucuna pruriens</name>
    <name type="common">Velvet bean</name>
    <name type="synonym">Dolichos pruriens</name>
    <dbReference type="NCBI Taxonomy" id="157652"/>
    <lineage>
        <taxon>Eukaryota</taxon>
        <taxon>Viridiplantae</taxon>
        <taxon>Streptophyta</taxon>
        <taxon>Embryophyta</taxon>
        <taxon>Tracheophyta</taxon>
        <taxon>Spermatophyta</taxon>
        <taxon>Magnoliopsida</taxon>
        <taxon>eudicotyledons</taxon>
        <taxon>Gunneridae</taxon>
        <taxon>Pentapetalae</taxon>
        <taxon>rosids</taxon>
        <taxon>fabids</taxon>
        <taxon>Fabales</taxon>
        <taxon>Fabaceae</taxon>
        <taxon>Papilionoideae</taxon>
        <taxon>50 kb inversion clade</taxon>
        <taxon>NPAAA clade</taxon>
        <taxon>indigoferoid/millettioid clade</taxon>
        <taxon>Phaseoleae</taxon>
        <taxon>Mucuna</taxon>
    </lineage>
</organism>
<keyword evidence="3" id="KW-1185">Reference proteome</keyword>
<dbReference type="PANTHER" id="PTHR33064">
    <property type="entry name" value="POL PROTEIN"/>
    <property type="match status" value="1"/>
</dbReference>
<dbReference type="AlphaFoldDB" id="A0A371HA07"/>
<dbReference type="InterPro" id="IPR041577">
    <property type="entry name" value="RT_RNaseH_2"/>
</dbReference>
<dbReference type="OrthoDB" id="2020560at2759"/>
<dbReference type="EMBL" id="QJKJ01003189">
    <property type="protein sequence ID" value="RDX99621.1"/>
    <property type="molecule type" value="Genomic_DNA"/>
</dbReference>
<dbReference type="InterPro" id="IPR043502">
    <property type="entry name" value="DNA/RNA_pol_sf"/>
</dbReference>
<name>A0A371HA07_MUCPR</name>
<reference evidence="2" key="1">
    <citation type="submission" date="2018-05" db="EMBL/GenBank/DDBJ databases">
        <title>Draft genome of Mucuna pruriens seed.</title>
        <authorList>
            <person name="Nnadi N.E."/>
            <person name="Vos R."/>
            <person name="Hasami M.H."/>
            <person name="Devisetty U.K."/>
            <person name="Aguiy J.C."/>
        </authorList>
    </citation>
    <scope>NUCLEOTIDE SEQUENCE [LARGE SCALE GENOMIC DNA]</scope>
    <source>
        <strain evidence="2">JCA_2017</strain>
    </source>
</reference>
<feature type="domain" description="Reverse transcriptase/retrotransposon-derived protein RNase H-like" evidence="1">
    <location>
        <begin position="65"/>
        <end position="144"/>
    </location>
</feature>
<dbReference type="Pfam" id="PF17919">
    <property type="entry name" value="RT_RNaseH_2"/>
    <property type="match status" value="1"/>
</dbReference>
<dbReference type="SUPFAM" id="SSF56672">
    <property type="entry name" value="DNA/RNA polymerases"/>
    <property type="match status" value="1"/>
</dbReference>
<gene>
    <name evidence="2" type="primary">pol</name>
    <name evidence="2" type="ORF">CR513_17316</name>
</gene>
<evidence type="ECO:0000259" key="1">
    <source>
        <dbReference type="Pfam" id="PF17919"/>
    </source>
</evidence>
<dbReference type="InterPro" id="IPR043128">
    <property type="entry name" value="Rev_trsase/Diguanyl_cyclase"/>
</dbReference>
<comment type="caution">
    <text evidence="2">The sequence shown here is derived from an EMBL/GenBank/DDBJ whole genome shotgun (WGS) entry which is preliminary data.</text>
</comment>
<dbReference type="FunFam" id="3.30.70.270:FF:000020">
    <property type="entry name" value="Transposon Tf2-6 polyprotein-like Protein"/>
    <property type="match status" value="1"/>
</dbReference>
<dbReference type="STRING" id="157652.A0A371HA07"/>